<comment type="similarity">
    <text evidence="1">Belongs to the azoreductase type 2 family.</text>
</comment>
<dbReference type="Pfam" id="PF03358">
    <property type="entry name" value="FMN_red"/>
    <property type="match status" value="1"/>
</dbReference>
<keyword evidence="4" id="KW-1185">Reference proteome</keyword>
<dbReference type="PANTHER" id="PTHR30543:SF21">
    <property type="entry name" value="NAD(P)H-DEPENDENT FMN REDUCTASE LOT6"/>
    <property type="match status" value="1"/>
</dbReference>
<dbReference type="PANTHER" id="PTHR30543">
    <property type="entry name" value="CHROMATE REDUCTASE"/>
    <property type="match status" value="1"/>
</dbReference>
<dbReference type="Proteomes" id="UP000040453">
    <property type="component" value="Unassembled WGS sequence"/>
</dbReference>
<dbReference type="RefSeq" id="WP_042533691.1">
    <property type="nucleotide sequence ID" value="NZ_CAXOIH010000017.1"/>
</dbReference>
<evidence type="ECO:0000259" key="2">
    <source>
        <dbReference type="Pfam" id="PF03358"/>
    </source>
</evidence>
<evidence type="ECO:0000256" key="1">
    <source>
        <dbReference type="ARBA" id="ARBA00009428"/>
    </source>
</evidence>
<dbReference type="GO" id="GO:0005829">
    <property type="term" value="C:cytosol"/>
    <property type="evidence" value="ECO:0007669"/>
    <property type="project" value="TreeGrafter"/>
</dbReference>
<evidence type="ECO:0000313" key="4">
    <source>
        <dbReference type="Proteomes" id="UP000040453"/>
    </source>
</evidence>
<proteinExistence type="inferred from homology"/>
<dbReference type="InterPro" id="IPR029039">
    <property type="entry name" value="Flavoprotein-like_sf"/>
</dbReference>
<reference evidence="3 4" key="1">
    <citation type="submission" date="2014-11" db="EMBL/GenBank/DDBJ databases">
        <authorList>
            <person name="Urmite Genomes Urmite Genomes"/>
        </authorList>
    </citation>
    <scope>NUCLEOTIDE SEQUENCE [LARGE SCALE GENOMIC DNA]</scope>
    <source>
        <strain evidence="3 4">Oc5</strain>
    </source>
</reference>
<dbReference type="SUPFAM" id="SSF52218">
    <property type="entry name" value="Flavoproteins"/>
    <property type="match status" value="1"/>
</dbReference>
<accession>A0A0A1MVG0</accession>
<dbReference type="GO" id="GO:0010181">
    <property type="term" value="F:FMN binding"/>
    <property type="evidence" value="ECO:0007669"/>
    <property type="project" value="TreeGrafter"/>
</dbReference>
<dbReference type="AlphaFoldDB" id="A0A0A1MVG0"/>
<dbReference type="STRING" id="545501.BN997_03341"/>
<evidence type="ECO:0000313" key="3">
    <source>
        <dbReference type="EMBL" id="CEI83432.1"/>
    </source>
</evidence>
<dbReference type="InterPro" id="IPR050712">
    <property type="entry name" value="NAD(P)H-dep_reductase"/>
</dbReference>
<dbReference type="InterPro" id="IPR005025">
    <property type="entry name" value="FMN_Rdtase-like_dom"/>
</dbReference>
<dbReference type="EMBL" id="CDGG01000001">
    <property type="protein sequence ID" value="CEI83432.1"/>
    <property type="molecule type" value="Genomic_DNA"/>
</dbReference>
<organism evidence="3 4">
    <name type="scientific">Oceanobacillus oncorhynchi</name>
    <dbReference type="NCBI Taxonomy" id="545501"/>
    <lineage>
        <taxon>Bacteria</taxon>
        <taxon>Bacillati</taxon>
        <taxon>Bacillota</taxon>
        <taxon>Bacilli</taxon>
        <taxon>Bacillales</taxon>
        <taxon>Bacillaceae</taxon>
        <taxon>Oceanobacillus</taxon>
    </lineage>
</organism>
<dbReference type="GO" id="GO:0016491">
    <property type="term" value="F:oxidoreductase activity"/>
    <property type="evidence" value="ECO:0007669"/>
    <property type="project" value="InterPro"/>
</dbReference>
<sequence>MKIAAMIGSNRAESYNKQLVEYMKDRYQEKIEIDILPIEKLPFYNQDEELNPPEIVKEIRQRIKDSDAILFATPEYNGSISGMLKNAIDWFSRVDLVMVNKPGMVVGASMGALGTVKAQLQLRQILNSRGVGVLTLPGNEVLIGSVQNKMNEQGNLTDEQTIDFLDSVVHNFIEWCDTLKN</sequence>
<feature type="domain" description="NADPH-dependent FMN reductase-like" evidence="2">
    <location>
        <begin position="1"/>
        <end position="145"/>
    </location>
</feature>
<dbReference type="OrthoDB" id="9812295at2"/>
<gene>
    <name evidence="3" type="primary">azr_4</name>
    <name evidence="3" type="ORF">BN997_03341</name>
</gene>
<name>A0A0A1MVG0_9BACI</name>
<dbReference type="Gene3D" id="3.40.50.360">
    <property type="match status" value="1"/>
</dbReference>
<protein>
    <submittedName>
        <fullName evidence="3">NADPH azoreductase</fullName>
    </submittedName>
</protein>